<dbReference type="InterPro" id="IPR004861">
    <property type="entry name" value="Siw14-like"/>
</dbReference>
<dbReference type="InterPro" id="IPR029021">
    <property type="entry name" value="Prot-tyrosine_phosphatase-like"/>
</dbReference>
<dbReference type="InterPro" id="IPR020428">
    <property type="entry name" value="PFA-DSPs"/>
</dbReference>
<evidence type="ECO:0000256" key="7">
    <source>
        <dbReference type="ARBA" id="ARBA00047562"/>
    </source>
</evidence>
<dbReference type="PROSITE" id="PS50056">
    <property type="entry name" value="TYR_PHOSPHATASE_2"/>
    <property type="match status" value="1"/>
</dbReference>
<reference evidence="12 13" key="1">
    <citation type="journal article" date="2023" name="Elife">
        <title>Identification of key yeast species and microbe-microbe interactions impacting larval growth of Drosophila in the wild.</title>
        <authorList>
            <person name="Mure A."/>
            <person name="Sugiura Y."/>
            <person name="Maeda R."/>
            <person name="Honda K."/>
            <person name="Sakurai N."/>
            <person name="Takahashi Y."/>
            <person name="Watada M."/>
            <person name="Katoh T."/>
            <person name="Gotoh A."/>
            <person name="Gotoh Y."/>
            <person name="Taniguchi I."/>
            <person name="Nakamura K."/>
            <person name="Hayashi T."/>
            <person name="Katayama T."/>
            <person name="Uemura T."/>
            <person name="Hattori Y."/>
        </authorList>
    </citation>
    <scope>NUCLEOTIDE SEQUENCE [LARGE SCALE GENOMIC DNA]</scope>
    <source>
        <strain evidence="12 13">SB-73</strain>
    </source>
</reference>
<dbReference type="PROSITE" id="PS50054">
    <property type="entry name" value="TYR_PHOSPHATASE_DUAL"/>
    <property type="match status" value="1"/>
</dbReference>
<evidence type="ECO:0000313" key="13">
    <source>
        <dbReference type="Proteomes" id="UP001362899"/>
    </source>
</evidence>
<dbReference type="PROSITE" id="PS00383">
    <property type="entry name" value="TYR_PHOSPHATASE_1"/>
    <property type="match status" value="1"/>
</dbReference>
<organism evidence="12 13">
    <name type="scientific">Starmerella bacillaris</name>
    <name type="common">Yeast</name>
    <name type="synonym">Candida zemplinina</name>
    <dbReference type="NCBI Taxonomy" id="1247836"/>
    <lineage>
        <taxon>Eukaryota</taxon>
        <taxon>Fungi</taxon>
        <taxon>Dikarya</taxon>
        <taxon>Ascomycota</taxon>
        <taxon>Saccharomycotina</taxon>
        <taxon>Dipodascomycetes</taxon>
        <taxon>Dipodascales</taxon>
        <taxon>Trichomonascaceae</taxon>
        <taxon>Starmerella</taxon>
    </lineage>
</organism>
<evidence type="ECO:0000256" key="4">
    <source>
        <dbReference type="ARBA" id="ARBA00022801"/>
    </source>
</evidence>
<comment type="catalytic activity">
    <reaction evidence="9">
        <text>6-diphospho-1D-myo-inositol pentakisphosphate + H2O = 1D-myo-inositol hexakisphosphate + phosphate + H(+)</text>
        <dbReference type="Rhea" id="RHEA:79703"/>
        <dbReference type="ChEBI" id="CHEBI:15377"/>
        <dbReference type="ChEBI" id="CHEBI:15378"/>
        <dbReference type="ChEBI" id="CHEBI:43474"/>
        <dbReference type="ChEBI" id="CHEBI:58130"/>
        <dbReference type="ChEBI" id="CHEBI:230534"/>
        <dbReference type="EC" id="3.6.1.52"/>
    </reaction>
    <physiologicalReaction direction="left-to-right" evidence="9">
        <dbReference type="Rhea" id="RHEA:79704"/>
    </physiologicalReaction>
</comment>
<dbReference type="AlphaFoldDB" id="A0AAV5RKK1"/>
<dbReference type="EMBL" id="BTGC01000008">
    <property type="protein sequence ID" value="GMM52075.1"/>
    <property type="molecule type" value="Genomic_DNA"/>
</dbReference>
<evidence type="ECO:0000256" key="2">
    <source>
        <dbReference type="ARBA" id="ARBA00012527"/>
    </source>
</evidence>
<dbReference type="InterPro" id="IPR000387">
    <property type="entry name" value="Tyr_Pase_dom"/>
</dbReference>
<dbReference type="GO" id="GO:0016791">
    <property type="term" value="F:phosphatase activity"/>
    <property type="evidence" value="ECO:0007669"/>
    <property type="project" value="InterPro"/>
</dbReference>
<dbReference type="FunFam" id="3.90.190.10:FF:000035">
    <property type="entry name" value="Tyrosine phosphatase, putative"/>
    <property type="match status" value="1"/>
</dbReference>
<dbReference type="PRINTS" id="PR01911">
    <property type="entry name" value="PFDSPHPHTASE"/>
</dbReference>
<gene>
    <name evidence="12" type="ORF">DASB73_030380</name>
</gene>
<evidence type="ECO:0000256" key="8">
    <source>
        <dbReference type="ARBA" id="ARBA00047927"/>
    </source>
</evidence>
<feature type="domain" description="Tyrosine specific protein phosphatases" evidence="11">
    <location>
        <begin position="69"/>
        <end position="142"/>
    </location>
</feature>
<protein>
    <recommendedName>
        <fullName evidence="2">diphosphoinositol-polyphosphate diphosphatase</fullName>
        <ecNumber evidence="2">3.6.1.52</ecNumber>
    </recommendedName>
</protein>
<keyword evidence="3" id="KW-0963">Cytoplasm</keyword>
<dbReference type="InterPro" id="IPR016130">
    <property type="entry name" value="Tyr_Pase_AS"/>
</dbReference>
<keyword evidence="13" id="KW-1185">Reference proteome</keyword>
<comment type="catalytic activity">
    <reaction evidence="8">
        <text>1,5-bis(diphospho)-1D-myo-inositol 2,3,4,6-tetrakisphosphate + H2O = 1-diphospho-1D-myo-inositol 2,3,4,5,6-pentakisphosphate + phosphate + 2 H(+)</text>
        <dbReference type="Rhea" id="RHEA:79699"/>
        <dbReference type="ChEBI" id="CHEBI:15377"/>
        <dbReference type="ChEBI" id="CHEBI:15378"/>
        <dbReference type="ChEBI" id="CHEBI:43474"/>
        <dbReference type="ChEBI" id="CHEBI:74946"/>
        <dbReference type="ChEBI" id="CHEBI:77983"/>
        <dbReference type="EC" id="3.6.1.52"/>
    </reaction>
    <physiologicalReaction direction="left-to-right" evidence="8">
        <dbReference type="Rhea" id="RHEA:79700"/>
    </physiologicalReaction>
</comment>
<dbReference type="PANTHER" id="PTHR31126">
    <property type="entry name" value="TYROSINE-PROTEIN PHOSPHATASE"/>
    <property type="match status" value="1"/>
</dbReference>
<comment type="catalytic activity">
    <reaction evidence="6">
        <text>5-diphospho-1D-myo-inositol 1,2,3,4,6-pentakisphosphate + H2O = 1D-myo-inositol hexakisphosphate + phosphate + H(+)</text>
        <dbReference type="Rhea" id="RHEA:22384"/>
        <dbReference type="ChEBI" id="CHEBI:15377"/>
        <dbReference type="ChEBI" id="CHEBI:15378"/>
        <dbReference type="ChEBI" id="CHEBI:43474"/>
        <dbReference type="ChEBI" id="CHEBI:58130"/>
        <dbReference type="ChEBI" id="CHEBI:58628"/>
        <dbReference type="EC" id="3.6.1.52"/>
    </reaction>
    <physiologicalReaction direction="left-to-right" evidence="6">
        <dbReference type="Rhea" id="RHEA:22385"/>
    </physiologicalReaction>
</comment>
<dbReference type="SUPFAM" id="SSF52799">
    <property type="entry name" value="(Phosphotyrosine protein) phosphatases II"/>
    <property type="match status" value="1"/>
</dbReference>
<evidence type="ECO:0000256" key="6">
    <source>
        <dbReference type="ARBA" id="ARBA00047342"/>
    </source>
</evidence>
<comment type="subcellular location">
    <subcellularLocation>
        <location evidence="1">Cytoplasm</location>
    </subcellularLocation>
</comment>
<evidence type="ECO:0000313" key="12">
    <source>
        <dbReference type="EMBL" id="GMM52075.1"/>
    </source>
</evidence>
<dbReference type="Pfam" id="PF03162">
    <property type="entry name" value="Y_phosphatase2"/>
    <property type="match status" value="1"/>
</dbReference>
<evidence type="ECO:0000256" key="3">
    <source>
        <dbReference type="ARBA" id="ARBA00022490"/>
    </source>
</evidence>
<feature type="domain" description="Tyrosine-protein phosphatase" evidence="10">
    <location>
        <begin position="6"/>
        <end position="154"/>
    </location>
</feature>
<dbReference type="Proteomes" id="UP001362899">
    <property type="component" value="Unassembled WGS sequence"/>
</dbReference>
<name>A0AAV5RKK1_STABA</name>
<proteinExistence type="inferred from homology"/>
<dbReference type="EC" id="3.6.1.52" evidence="2"/>
<evidence type="ECO:0000256" key="5">
    <source>
        <dbReference type="ARBA" id="ARBA00044949"/>
    </source>
</evidence>
<evidence type="ECO:0000259" key="11">
    <source>
        <dbReference type="PROSITE" id="PS50056"/>
    </source>
</evidence>
<evidence type="ECO:0000256" key="9">
    <source>
        <dbReference type="ARBA" id="ARBA00048424"/>
    </source>
</evidence>
<keyword evidence="4" id="KW-0378">Hydrolase</keyword>
<sequence>MECPPNFGRVGSQIFRSSFPKKQHFEFLKKLKLKSILVLLPEEYPEHNEEFCKENNIQIFQVPLDGNKEPFVHVKKEDLERAVNIALDSSNHPILIHCNQGKHRTGCVVGCIRRLQNVSLALIFEEYRRYAYPKVRSLDQLIIELFDDEYGKHNDVVQAGLKNIYS</sequence>
<comment type="caution">
    <text evidence="12">The sequence shown here is derived from an EMBL/GenBank/DDBJ whole genome shotgun (WGS) entry which is preliminary data.</text>
</comment>
<dbReference type="InterPro" id="IPR020422">
    <property type="entry name" value="TYR_PHOSPHATASE_DUAL_dom"/>
</dbReference>
<accession>A0AAV5RKK1</accession>
<comment type="similarity">
    <text evidence="5">Belongs to the protein-tyrosine phosphatase family. Atypical dual-specificity phosphatase Siw14-like subfamily.</text>
</comment>
<dbReference type="Gene3D" id="3.90.190.10">
    <property type="entry name" value="Protein tyrosine phosphatase superfamily"/>
    <property type="match status" value="1"/>
</dbReference>
<dbReference type="GO" id="GO:0005737">
    <property type="term" value="C:cytoplasm"/>
    <property type="evidence" value="ECO:0007669"/>
    <property type="project" value="UniProtKB-SubCell"/>
</dbReference>
<comment type="catalytic activity">
    <reaction evidence="7">
        <text>3,5-bis(diphospho)-1D-myo-inositol 1,2,4,6-tetrakisphosphate + H2O = 3-diphospho-1D-myo-inositol 1,2,4,5,6-pentakisphosphate + phosphate + 2 H(+)</text>
        <dbReference type="Rhea" id="RHEA:56312"/>
        <dbReference type="ChEBI" id="CHEBI:15377"/>
        <dbReference type="ChEBI" id="CHEBI:15378"/>
        <dbReference type="ChEBI" id="CHEBI:43474"/>
        <dbReference type="ChEBI" id="CHEBI:140372"/>
        <dbReference type="ChEBI" id="CHEBI:140374"/>
        <dbReference type="EC" id="3.6.1.52"/>
    </reaction>
    <physiologicalReaction direction="left-to-right" evidence="7">
        <dbReference type="Rhea" id="RHEA:56313"/>
    </physiologicalReaction>
</comment>
<evidence type="ECO:0000259" key="10">
    <source>
        <dbReference type="PROSITE" id="PS50054"/>
    </source>
</evidence>
<dbReference type="PANTHER" id="PTHR31126:SF48">
    <property type="entry name" value="INOSITOL PHOSPHATASE SIW14"/>
    <property type="match status" value="1"/>
</dbReference>
<dbReference type="GO" id="GO:0052840">
    <property type="term" value="F:inositol diphosphate tetrakisphosphate diphosphatase activity"/>
    <property type="evidence" value="ECO:0007669"/>
    <property type="project" value="TreeGrafter"/>
</dbReference>
<evidence type="ECO:0000256" key="1">
    <source>
        <dbReference type="ARBA" id="ARBA00004496"/>
    </source>
</evidence>